<dbReference type="InterPro" id="IPR032710">
    <property type="entry name" value="NTF2-like_dom_sf"/>
</dbReference>
<keyword evidence="3" id="KW-0560">Oxidoreductase</keyword>
<comment type="caution">
    <text evidence="4">The sequence shown here is derived from an EMBL/GenBank/DDBJ whole genome shotgun (WGS) entry which is preliminary data.</text>
</comment>
<gene>
    <name evidence="4" type="ORF">HGRIS_002793</name>
</gene>
<name>A0ABR3JM99_9AGAR</name>
<evidence type="ECO:0000256" key="2">
    <source>
        <dbReference type="ARBA" id="ARBA00022827"/>
    </source>
</evidence>
<dbReference type="InterPro" id="IPR036188">
    <property type="entry name" value="FAD/NAD-bd_sf"/>
</dbReference>
<evidence type="ECO:0000256" key="1">
    <source>
        <dbReference type="ARBA" id="ARBA00022630"/>
    </source>
</evidence>
<dbReference type="InterPro" id="IPR020946">
    <property type="entry name" value="Flavin_mOase-like"/>
</dbReference>
<organism evidence="4 5">
    <name type="scientific">Hohenbuehelia grisea</name>
    <dbReference type="NCBI Taxonomy" id="104357"/>
    <lineage>
        <taxon>Eukaryota</taxon>
        <taxon>Fungi</taxon>
        <taxon>Dikarya</taxon>
        <taxon>Basidiomycota</taxon>
        <taxon>Agaricomycotina</taxon>
        <taxon>Agaricomycetes</taxon>
        <taxon>Agaricomycetidae</taxon>
        <taxon>Agaricales</taxon>
        <taxon>Pleurotineae</taxon>
        <taxon>Pleurotaceae</taxon>
        <taxon>Hohenbuehelia</taxon>
    </lineage>
</organism>
<reference evidence="5" key="1">
    <citation type="submission" date="2024-06" db="EMBL/GenBank/DDBJ databases">
        <title>Multi-omics analyses provide insights into the biosynthesis of the anticancer antibiotic pleurotin in Hohenbuehelia grisea.</title>
        <authorList>
            <person name="Weaver J.A."/>
            <person name="Alberti F."/>
        </authorList>
    </citation>
    <scope>NUCLEOTIDE SEQUENCE [LARGE SCALE GENOMIC DNA]</scope>
    <source>
        <strain evidence="5">T-177</strain>
    </source>
</reference>
<protein>
    <recommendedName>
        <fullName evidence="6">Flavin-containing monooxygenase</fullName>
    </recommendedName>
</protein>
<dbReference type="SUPFAM" id="SSF51905">
    <property type="entry name" value="FAD/NAD(P)-binding domain"/>
    <property type="match status" value="2"/>
</dbReference>
<dbReference type="Proteomes" id="UP001556367">
    <property type="component" value="Unassembled WGS sequence"/>
</dbReference>
<dbReference type="Gene3D" id="3.50.50.60">
    <property type="entry name" value="FAD/NAD(P)-binding domain"/>
    <property type="match status" value="2"/>
</dbReference>
<accession>A0ABR3JM99</accession>
<keyword evidence="5" id="KW-1185">Reference proteome</keyword>
<evidence type="ECO:0008006" key="6">
    <source>
        <dbReference type="Google" id="ProtNLM"/>
    </source>
</evidence>
<evidence type="ECO:0000256" key="3">
    <source>
        <dbReference type="ARBA" id="ARBA00023002"/>
    </source>
</evidence>
<keyword evidence="2" id="KW-0274">FAD</keyword>
<dbReference type="Pfam" id="PF00743">
    <property type="entry name" value="FMO-like"/>
    <property type="match status" value="1"/>
</dbReference>
<dbReference type="InterPro" id="IPR050982">
    <property type="entry name" value="Auxin_biosynth/cation_transpt"/>
</dbReference>
<proteinExistence type="predicted"/>
<keyword evidence="1" id="KW-0285">Flavoprotein</keyword>
<evidence type="ECO:0000313" key="5">
    <source>
        <dbReference type="Proteomes" id="UP001556367"/>
    </source>
</evidence>
<sequence length="605" mass="67471">MNNSSSAPLPTLEKLGASVPEDLDATKVANEWFSQFAASLEAGDPERTLALFVEDSYWRDILALTWDFRTFVGTPKIKQFVKDRVTSGTIKNLKLKDEFLGLQRPYPDLAWIQALFTFETDVGLASGIVRLVPTANGDWKGHTVLTNLEDLKGFPEKLGHLRDDRPNHGKWVEQRRREVEFLDSEPTVLIAGAGQSGLEVAARLECLGISSLLVEKNARIGDNWRSRYSALCLHDPVWYDHMPYLPFPPTWPVYAPSVKLANWLEHYADAMELNVWTSSMVEKASQDKAGKWDVTVKRQDGSERTFKVNHIIFATGIGNTDATIPQYPGMDEFQGQILHSNTHKNATDHAGKKVMVVGACTSAHDICADYYENGVDVTMYQRSSTYIMTTKNGWKYLMEGLYSEQAPPTDVADRINASFPNLLMTGIAQRQARQIADADKDLLEGLKKVGFRTNLGYNDAGFLLLAWSRGGGYYLDVGASQLIIDGKIKLKSGPQIERFTKNGIKFDDGSELATDVVLFATGLGDARRVMHNVCGDEVANKVSRLWGLNEEGEINGAWRDVSVPGMWFMMGNLALCRFHSKHLALQIKAIEEGVFGTRYTLTEAK</sequence>
<dbReference type="SUPFAM" id="SSF54427">
    <property type="entry name" value="NTF2-like"/>
    <property type="match status" value="1"/>
</dbReference>
<dbReference type="PANTHER" id="PTHR43539:SF68">
    <property type="entry name" value="FLAVIN-BINDING MONOOXYGENASE-LIKE PROTEIN (AFU_ORTHOLOGUE AFUA_4G09220)"/>
    <property type="match status" value="1"/>
</dbReference>
<dbReference type="EMBL" id="JASNQZ010000006">
    <property type="protein sequence ID" value="KAL0956661.1"/>
    <property type="molecule type" value="Genomic_DNA"/>
</dbReference>
<evidence type="ECO:0000313" key="4">
    <source>
        <dbReference type="EMBL" id="KAL0956661.1"/>
    </source>
</evidence>
<dbReference type="PANTHER" id="PTHR43539">
    <property type="entry name" value="FLAVIN-BINDING MONOOXYGENASE-LIKE PROTEIN (AFU_ORTHOLOGUE AFUA_4G09220)"/>
    <property type="match status" value="1"/>
</dbReference>